<feature type="region of interest" description="Disordered" evidence="1">
    <location>
        <begin position="33"/>
        <end position="307"/>
    </location>
</feature>
<dbReference type="Proteomes" id="UP000324222">
    <property type="component" value="Unassembled WGS sequence"/>
</dbReference>
<evidence type="ECO:0000256" key="1">
    <source>
        <dbReference type="SAM" id="MobiDB-lite"/>
    </source>
</evidence>
<evidence type="ECO:0000313" key="3">
    <source>
        <dbReference type="Proteomes" id="UP000324222"/>
    </source>
</evidence>
<sequence length="391" mass="42923">MEVEEEEAEERRRKVEEKEGKVEEEVVPFFYYVTPKRFRSTGREKEKEKEKDVKDTGKDTKDTGAEEGAKTGLGRLRGWLHRGESSDSEMQKPEGVTEGEMKESSLKRLFRRPQSPTPTPDQPKDAKGPAGDPQGAGQVPQAPRPARLWFTRRSQSERRASPISPTPPPIRAATPQEERRKGLTLPLNLRQPSAPSPSPAGSPIPSPVPIEEGRLKKFLRQQSEVVLRPFTRRQDPAKRRSAPPCPAPATPPQEVSEIEARHPSINTYIDDTPTTPTNPHSILPTPDLSPSSPVGPPPPSAPSSLPGTLTRRLTFSIPFASGRGGGGAGSEEEMKPVERAIEARSNATDYVGSMVRCLHLTKCFVANSKWFEVFRGCFGGVEVCVGVFGVC</sequence>
<accession>A0A5B7I377</accession>
<proteinExistence type="predicted"/>
<dbReference type="EMBL" id="VSRR010043724">
    <property type="protein sequence ID" value="MPC76605.1"/>
    <property type="molecule type" value="Genomic_DNA"/>
</dbReference>
<dbReference type="AlphaFoldDB" id="A0A5B7I377"/>
<name>A0A5B7I377_PORTR</name>
<protein>
    <submittedName>
        <fullName evidence="2">Uncharacterized protein</fullName>
    </submittedName>
</protein>
<feature type="compositionally biased region" description="Pro residues" evidence="1">
    <location>
        <begin position="194"/>
        <end position="208"/>
    </location>
</feature>
<reference evidence="2 3" key="1">
    <citation type="submission" date="2019-05" db="EMBL/GenBank/DDBJ databases">
        <title>Another draft genome of Portunus trituberculatus and its Hox gene families provides insights of decapod evolution.</title>
        <authorList>
            <person name="Jeong J.-H."/>
            <person name="Song I."/>
            <person name="Kim S."/>
            <person name="Choi T."/>
            <person name="Kim D."/>
            <person name="Ryu S."/>
            <person name="Kim W."/>
        </authorList>
    </citation>
    <scope>NUCLEOTIDE SEQUENCE [LARGE SCALE GENOMIC DNA]</scope>
    <source>
        <tissue evidence="2">Muscle</tissue>
    </source>
</reference>
<comment type="caution">
    <text evidence="2">The sequence shown here is derived from an EMBL/GenBank/DDBJ whole genome shotgun (WGS) entry which is preliminary data.</text>
</comment>
<feature type="compositionally biased region" description="Basic and acidic residues" evidence="1">
    <location>
        <begin position="41"/>
        <end position="69"/>
    </location>
</feature>
<gene>
    <name evidence="2" type="ORF">E2C01_071022</name>
</gene>
<feature type="compositionally biased region" description="Basic and acidic residues" evidence="1">
    <location>
        <begin position="81"/>
        <end position="92"/>
    </location>
</feature>
<keyword evidence="3" id="KW-1185">Reference proteome</keyword>
<organism evidence="2 3">
    <name type="scientific">Portunus trituberculatus</name>
    <name type="common">Swimming crab</name>
    <name type="synonym">Neptunus trituberculatus</name>
    <dbReference type="NCBI Taxonomy" id="210409"/>
    <lineage>
        <taxon>Eukaryota</taxon>
        <taxon>Metazoa</taxon>
        <taxon>Ecdysozoa</taxon>
        <taxon>Arthropoda</taxon>
        <taxon>Crustacea</taxon>
        <taxon>Multicrustacea</taxon>
        <taxon>Malacostraca</taxon>
        <taxon>Eumalacostraca</taxon>
        <taxon>Eucarida</taxon>
        <taxon>Decapoda</taxon>
        <taxon>Pleocyemata</taxon>
        <taxon>Brachyura</taxon>
        <taxon>Eubrachyura</taxon>
        <taxon>Portunoidea</taxon>
        <taxon>Portunidae</taxon>
        <taxon>Portuninae</taxon>
        <taxon>Portunus</taxon>
    </lineage>
</organism>
<evidence type="ECO:0000313" key="2">
    <source>
        <dbReference type="EMBL" id="MPC76605.1"/>
    </source>
</evidence>
<feature type="compositionally biased region" description="Polar residues" evidence="1">
    <location>
        <begin position="264"/>
        <end position="280"/>
    </location>
</feature>
<feature type="compositionally biased region" description="Basic and acidic residues" evidence="1">
    <location>
        <begin position="9"/>
        <end position="21"/>
    </location>
</feature>
<feature type="region of interest" description="Disordered" evidence="1">
    <location>
        <begin position="1"/>
        <end position="21"/>
    </location>
</feature>